<dbReference type="Proteomes" id="UP000603317">
    <property type="component" value="Unassembled WGS sequence"/>
</dbReference>
<dbReference type="SUPFAM" id="SSF64376">
    <property type="entry name" value="YlxR-like"/>
    <property type="match status" value="1"/>
</dbReference>
<comment type="caution">
    <text evidence="3">The sequence shown here is derived from an EMBL/GenBank/DDBJ whole genome shotgun (WGS) entry which is preliminary data.</text>
</comment>
<dbReference type="InterPro" id="IPR035931">
    <property type="entry name" value="YlxR-like_sf"/>
</dbReference>
<feature type="region of interest" description="Disordered" evidence="1">
    <location>
        <begin position="226"/>
        <end position="249"/>
    </location>
</feature>
<dbReference type="SUPFAM" id="SSF55315">
    <property type="entry name" value="L30e-like"/>
    <property type="match status" value="1"/>
</dbReference>
<evidence type="ECO:0000256" key="1">
    <source>
        <dbReference type="SAM" id="MobiDB-lite"/>
    </source>
</evidence>
<reference evidence="4" key="1">
    <citation type="journal article" date="2019" name="Int. J. Syst. Evol. Microbiol.">
        <title>The Global Catalogue of Microorganisms (GCM) 10K type strain sequencing project: providing services to taxonomists for standard genome sequencing and annotation.</title>
        <authorList>
            <consortium name="The Broad Institute Genomics Platform"/>
            <consortium name="The Broad Institute Genome Sequencing Center for Infectious Disease"/>
            <person name="Wu L."/>
            <person name="Ma J."/>
        </authorList>
    </citation>
    <scope>NUCLEOTIDE SEQUENCE [LARGE SCALE GENOMIC DNA]</scope>
    <source>
        <strain evidence="4">CGMCC 1.15297</strain>
    </source>
</reference>
<dbReference type="Gene3D" id="3.30.1230.10">
    <property type="entry name" value="YlxR-like"/>
    <property type="match status" value="1"/>
</dbReference>
<feature type="region of interest" description="Disordered" evidence="1">
    <location>
        <begin position="1"/>
        <end position="29"/>
    </location>
</feature>
<evidence type="ECO:0000259" key="2">
    <source>
        <dbReference type="Pfam" id="PF04296"/>
    </source>
</evidence>
<dbReference type="EMBL" id="BMID01000001">
    <property type="protein sequence ID" value="GGA07293.1"/>
    <property type="molecule type" value="Genomic_DNA"/>
</dbReference>
<feature type="compositionally biased region" description="Low complexity" evidence="1">
    <location>
        <begin position="226"/>
        <end position="236"/>
    </location>
</feature>
<gene>
    <name evidence="3" type="ORF">GCM10010923_16630</name>
</gene>
<dbReference type="InterPro" id="IPR037465">
    <property type="entry name" value="YlxR"/>
</dbReference>
<name>A0ABQ1FCU2_9SPHN</name>
<feature type="domain" description="YlxR" evidence="2">
    <location>
        <begin position="31"/>
        <end position="110"/>
    </location>
</feature>
<proteinExistence type="predicted"/>
<dbReference type="PANTHER" id="PTHR34215">
    <property type="entry name" value="BLL0784 PROTEIN"/>
    <property type="match status" value="1"/>
</dbReference>
<protein>
    <recommendedName>
        <fullName evidence="2">YlxR domain-containing protein</fullName>
    </recommendedName>
</protein>
<feature type="compositionally biased region" description="Basic and acidic residues" evidence="1">
    <location>
        <begin position="237"/>
        <end position="249"/>
    </location>
</feature>
<dbReference type="InterPro" id="IPR007393">
    <property type="entry name" value="YlxR_dom"/>
</dbReference>
<evidence type="ECO:0000313" key="3">
    <source>
        <dbReference type="EMBL" id="GGA07293.1"/>
    </source>
</evidence>
<dbReference type="RefSeq" id="WP_188642254.1">
    <property type="nucleotide sequence ID" value="NZ_BMID01000001.1"/>
</dbReference>
<dbReference type="InterPro" id="IPR029064">
    <property type="entry name" value="Ribosomal_eL30-like_sf"/>
</dbReference>
<dbReference type="Pfam" id="PF04296">
    <property type="entry name" value="YlxR"/>
    <property type="match status" value="1"/>
</dbReference>
<accession>A0ABQ1FCU2</accession>
<dbReference type="PANTHER" id="PTHR34215:SF1">
    <property type="entry name" value="YLXR DOMAIN-CONTAINING PROTEIN"/>
    <property type="match status" value="1"/>
</dbReference>
<dbReference type="Gene3D" id="3.30.1330.30">
    <property type="match status" value="1"/>
</dbReference>
<keyword evidence="4" id="KW-1185">Reference proteome</keyword>
<organism evidence="3 4">
    <name type="scientific">Blastomonas marina</name>
    <dbReference type="NCBI Taxonomy" id="1867408"/>
    <lineage>
        <taxon>Bacteria</taxon>
        <taxon>Pseudomonadati</taxon>
        <taxon>Pseudomonadota</taxon>
        <taxon>Alphaproteobacteria</taxon>
        <taxon>Sphingomonadales</taxon>
        <taxon>Sphingomonadaceae</taxon>
        <taxon>Blastomonas</taxon>
    </lineage>
</organism>
<evidence type="ECO:0000313" key="4">
    <source>
        <dbReference type="Proteomes" id="UP000603317"/>
    </source>
</evidence>
<sequence>MRTPPNERLTSDIAEDARPGNSGSAKSCPERKCILSGEHGARHELLRLAISPDGDVLFDAQAKAPGRGAWIGVSRAELEQAIAKKRLRSALARAFKGAPLNVPDDLPERIEKGLLRSLNDRLGLEMRAGHLILGTEKIAAAARGGEVRWLGHAADASADGTAKLDQAWRVGSDAEGSALKGERLPLDREALSVALGRANVVHLALVDAGAAARVATAFGRLNRFRGAAAPHPGGAEHTADDEKNVMKEV</sequence>